<evidence type="ECO:0000313" key="3">
    <source>
        <dbReference type="Proteomes" id="UP001189429"/>
    </source>
</evidence>
<dbReference type="Proteomes" id="UP001189429">
    <property type="component" value="Unassembled WGS sequence"/>
</dbReference>
<evidence type="ECO:0000256" key="1">
    <source>
        <dbReference type="SAM" id="MobiDB-lite"/>
    </source>
</evidence>
<name>A0ABN9S8X2_9DINO</name>
<sequence length="181" mass="19286">MPLGQPTIQDALVGTVIAVVLSAPASAALGAVAAAVAASTSAAASRGSSSVARLAARGRAAFRSGGEALKARPVPEGGRERRLPGRPWRLREGDGEPEWPTPRLVGAQASTKMNFARSAQSPWTGVAPPPPPILPRSARQGRRRRRRQRGPSAQIHRICTGHGKFIFVPPFLWDRVTRDQR</sequence>
<feature type="compositionally biased region" description="Basic and acidic residues" evidence="1">
    <location>
        <begin position="77"/>
        <end position="94"/>
    </location>
</feature>
<dbReference type="EMBL" id="CAUYUJ010009224">
    <property type="protein sequence ID" value="CAK0826167.1"/>
    <property type="molecule type" value="Genomic_DNA"/>
</dbReference>
<proteinExistence type="predicted"/>
<feature type="compositionally biased region" description="Basic residues" evidence="1">
    <location>
        <begin position="139"/>
        <end position="149"/>
    </location>
</feature>
<organism evidence="2 3">
    <name type="scientific">Prorocentrum cordatum</name>
    <dbReference type="NCBI Taxonomy" id="2364126"/>
    <lineage>
        <taxon>Eukaryota</taxon>
        <taxon>Sar</taxon>
        <taxon>Alveolata</taxon>
        <taxon>Dinophyceae</taxon>
        <taxon>Prorocentrales</taxon>
        <taxon>Prorocentraceae</taxon>
        <taxon>Prorocentrum</taxon>
    </lineage>
</organism>
<keyword evidence="3" id="KW-1185">Reference proteome</keyword>
<gene>
    <name evidence="2" type="ORF">PCOR1329_LOCUS26104</name>
</gene>
<protein>
    <submittedName>
        <fullName evidence="2">Uncharacterized protein</fullName>
    </submittedName>
</protein>
<evidence type="ECO:0000313" key="2">
    <source>
        <dbReference type="EMBL" id="CAK0826167.1"/>
    </source>
</evidence>
<accession>A0ABN9S8X2</accession>
<feature type="region of interest" description="Disordered" evidence="1">
    <location>
        <begin position="120"/>
        <end position="157"/>
    </location>
</feature>
<comment type="caution">
    <text evidence="2">The sequence shown here is derived from an EMBL/GenBank/DDBJ whole genome shotgun (WGS) entry which is preliminary data.</text>
</comment>
<reference evidence="2" key="1">
    <citation type="submission" date="2023-10" db="EMBL/GenBank/DDBJ databases">
        <authorList>
            <person name="Chen Y."/>
            <person name="Shah S."/>
            <person name="Dougan E. K."/>
            <person name="Thang M."/>
            <person name="Chan C."/>
        </authorList>
    </citation>
    <scope>NUCLEOTIDE SEQUENCE [LARGE SCALE GENOMIC DNA]</scope>
</reference>
<feature type="region of interest" description="Disordered" evidence="1">
    <location>
        <begin position="70"/>
        <end position="103"/>
    </location>
</feature>